<evidence type="ECO:0000256" key="1">
    <source>
        <dbReference type="SAM" id="MobiDB-lite"/>
    </source>
</evidence>
<dbReference type="AlphaFoldDB" id="A0A6I8LX18"/>
<organism evidence="3 4">
    <name type="scientific">Amycolatopsis camponoti</name>
    <dbReference type="NCBI Taxonomy" id="2606593"/>
    <lineage>
        <taxon>Bacteria</taxon>
        <taxon>Bacillati</taxon>
        <taxon>Actinomycetota</taxon>
        <taxon>Actinomycetes</taxon>
        <taxon>Pseudonocardiales</taxon>
        <taxon>Pseudonocardiaceae</taxon>
        <taxon>Amycolatopsis</taxon>
    </lineage>
</organism>
<dbReference type="Proteomes" id="UP000399805">
    <property type="component" value="Unassembled WGS sequence"/>
</dbReference>
<keyword evidence="2 3" id="KW-0812">Transmembrane</keyword>
<dbReference type="EMBL" id="CABVGP010000002">
    <property type="protein sequence ID" value="VVJ21776.1"/>
    <property type="molecule type" value="Genomic_DNA"/>
</dbReference>
<proteinExistence type="predicted"/>
<reference evidence="3 4" key="1">
    <citation type="submission" date="2019-09" db="EMBL/GenBank/DDBJ databases">
        <authorList>
            <person name="Leyn A S."/>
        </authorList>
    </citation>
    <scope>NUCLEOTIDE SEQUENCE [LARGE SCALE GENOMIC DNA]</scope>
    <source>
        <strain evidence="3">AA231_1</strain>
    </source>
</reference>
<keyword evidence="2" id="KW-1133">Transmembrane helix</keyword>
<evidence type="ECO:0000313" key="4">
    <source>
        <dbReference type="Proteomes" id="UP000399805"/>
    </source>
</evidence>
<evidence type="ECO:0000313" key="3">
    <source>
        <dbReference type="EMBL" id="VVJ21776.1"/>
    </source>
</evidence>
<accession>A0A6I8LX18</accession>
<feature type="transmembrane region" description="Helical" evidence="2">
    <location>
        <begin position="6"/>
        <end position="33"/>
    </location>
</feature>
<evidence type="ECO:0000256" key="2">
    <source>
        <dbReference type="SAM" id="Phobius"/>
    </source>
</evidence>
<sequence length="108" mass="12047">MKWLLLVPHVLVLIALWAAFWVLGVGAFFAILVSARYPRKIFDFNVGVLRWSWRVAYYGYGVLGTDRYPPFSLREEPGYPATPNGSPAGWCWSSGGCSPSRTTSSSRS</sequence>
<dbReference type="InterPro" id="IPR025498">
    <property type="entry name" value="DUF4389"/>
</dbReference>
<keyword evidence="4" id="KW-1185">Reference proteome</keyword>
<keyword evidence="2" id="KW-0472">Membrane</keyword>
<feature type="region of interest" description="Disordered" evidence="1">
    <location>
        <begin position="85"/>
        <end position="108"/>
    </location>
</feature>
<dbReference type="Pfam" id="PF14333">
    <property type="entry name" value="DUF4389"/>
    <property type="match status" value="1"/>
</dbReference>
<gene>
    <name evidence="3" type="ORF">AA23TX_06793</name>
</gene>
<name>A0A6I8LX18_9PSEU</name>
<protein>
    <submittedName>
        <fullName evidence="3">Transmembrane protein</fullName>
    </submittedName>
</protein>